<name>A0A6J4NQK2_9CHLR</name>
<reference evidence="2" key="1">
    <citation type="submission" date="2020-02" db="EMBL/GenBank/DDBJ databases">
        <authorList>
            <person name="Meier V. D."/>
        </authorList>
    </citation>
    <scope>NUCLEOTIDE SEQUENCE</scope>
    <source>
        <strain evidence="2">AVDCRST_MAG93</strain>
    </source>
</reference>
<sequence length="63" mass="6724">FLGWFGPIGVAALFYANLSLRETGVEAAWTVGSLLVFASVLAHGVTATPLTRLYGKRDRRDGG</sequence>
<keyword evidence="1" id="KW-1133">Transmembrane helix</keyword>
<dbReference type="AlphaFoldDB" id="A0A6J4NQK2"/>
<feature type="transmembrane region" description="Helical" evidence="1">
    <location>
        <begin position="27"/>
        <end position="50"/>
    </location>
</feature>
<feature type="non-terminal residue" evidence="2">
    <location>
        <position position="1"/>
    </location>
</feature>
<evidence type="ECO:0000256" key="1">
    <source>
        <dbReference type="SAM" id="Phobius"/>
    </source>
</evidence>
<protein>
    <recommendedName>
        <fullName evidence="3">Sodium:proton antiporter</fullName>
    </recommendedName>
</protein>
<evidence type="ECO:0008006" key="3">
    <source>
        <dbReference type="Google" id="ProtNLM"/>
    </source>
</evidence>
<accession>A0A6J4NQK2</accession>
<keyword evidence="1" id="KW-0472">Membrane</keyword>
<proteinExistence type="predicted"/>
<gene>
    <name evidence="2" type="ORF">AVDCRST_MAG93-9622</name>
</gene>
<keyword evidence="1" id="KW-0812">Transmembrane</keyword>
<evidence type="ECO:0000313" key="2">
    <source>
        <dbReference type="EMBL" id="CAA9388931.1"/>
    </source>
</evidence>
<organism evidence="2">
    <name type="scientific">uncultured Chloroflexia bacterium</name>
    <dbReference type="NCBI Taxonomy" id="1672391"/>
    <lineage>
        <taxon>Bacteria</taxon>
        <taxon>Bacillati</taxon>
        <taxon>Chloroflexota</taxon>
        <taxon>Chloroflexia</taxon>
        <taxon>environmental samples</taxon>
    </lineage>
</organism>
<dbReference type="EMBL" id="CADCTR010003231">
    <property type="protein sequence ID" value="CAA9388931.1"/>
    <property type="molecule type" value="Genomic_DNA"/>
</dbReference>